<comment type="caution">
    <text evidence="2">The sequence shown here is derived from an EMBL/GenBank/DDBJ whole genome shotgun (WGS) entry which is preliminary data.</text>
</comment>
<evidence type="ECO:0000259" key="1">
    <source>
        <dbReference type="Pfam" id="PF01370"/>
    </source>
</evidence>
<evidence type="ECO:0000313" key="2">
    <source>
        <dbReference type="EMBL" id="MBC3917989.1"/>
    </source>
</evidence>
<evidence type="ECO:0000313" key="3">
    <source>
        <dbReference type="Proteomes" id="UP000650424"/>
    </source>
</evidence>
<dbReference type="Pfam" id="PF01370">
    <property type="entry name" value="Epimerase"/>
    <property type="match status" value="1"/>
</dbReference>
<keyword evidence="3" id="KW-1185">Reference proteome</keyword>
<name>A0ABR6ZQ45_9BURK</name>
<accession>A0ABR6ZQ45</accession>
<dbReference type="InterPro" id="IPR001509">
    <property type="entry name" value="Epimerase_deHydtase"/>
</dbReference>
<protein>
    <submittedName>
        <fullName evidence="2">NAD(P)-dependent oxidoreductase</fullName>
    </submittedName>
</protein>
<dbReference type="RefSeq" id="WP_186947213.1">
    <property type="nucleotide sequence ID" value="NZ_JACOGF010000004.1"/>
</dbReference>
<feature type="domain" description="NAD-dependent epimerase/dehydratase" evidence="1">
    <location>
        <begin position="4"/>
        <end position="226"/>
    </location>
</feature>
<organism evidence="2 3">
    <name type="scientific">Undibacterium hunanense</name>
    <dbReference type="NCBI Taxonomy" id="2762292"/>
    <lineage>
        <taxon>Bacteria</taxon>
        <taxon>Pseudomonadati</taxon>
        <taxon>Pseudomonadota</taxon>
        <taxon>Betaproteobacteria</taxon>
        <taxon>Burkholderiales</taxon>
        <taxon>Oxalobacteraceae</taxon>
        <taxon>Undibacterium</taxon>
    </lineage>
</organism>
<gene>
    <name evidence="2" type="ORF">H8L32_10925</name>
</gene>
<proteinExistence type="predicted"/>
<sequence length="311" mass="35211">MRIALLGATSQIARDLLLSLNAQEELEILLYARRPEYLASWLNDHDMQGRYQIAGFSAFSIEEEFDAIINFVGVGNPVQTTALGIAIIELTRAFDELVLDYLSHYPRCRYLFLSSGAVYGTGFDKPVDEQTRAEVPLNQIQPQDWYALAKLQAECRHRSLSTMAIVDIRVFNYFSNRQDMTTGFLMGDIVRAIQNNTVLHTSSDYIVRDYLHPSDFYRMITALLHAPPINTAVDCYSKAHIDKTALLAAMQKKFGLRFDVTTRNTGINATGNKPHYYSLNRRAATFGYEPELTSLEGLYKETSIILNNPKS</sequence>
<dbReference type="Proteomes" id="UP000650424">
    <property type="component" value="Unassembled WGS sequence"/>
</dbReference>
<dbReference type="EMBL" id="JACOGF010000004">
    <property type="protein sequence ID" value="MBC3917989.1"/>
    <property type="molecule type" value="Genomic_DNA"/>
</dbReference>
<reference evidence="2 3" key="1">
    <citation type="submission" date="2020-08" db="EMBL/GenBank/DDBJ databases">
        <title>Novel species isolated from subtropical streams in China.</title>
        <authorList>
            <person name="Lu H."/>
        </authorList>
    </citation>
    <scope>NUCLEOTIDE SEQUENCE [LARGE SCALE GENOMIC DNA]</scope>
    <source>
        <strain evidence="2 3">CY18W</strain>
    </source>
</reference>
<dbReference type="SUPFAM" id="SSF51735">
    <property type="entry name" value="NAD(P)-binding Rossmann-fold domains"/>
    <property type="match status" value="1"/>
</dbReference>
<dbReference type="Gene3D" id="3.40.50.720">
    <property type="entry name" value="NAD(P)-binding Rossmann-like Domain"/>
    <property type="match status" value="1"/>
</dbReference>
<dbReference type="InterPro" id="IPR036291">
    <property type="entry name" value="NAD(P)-bd_dom_sf"/>
</dbReference>